<protein>
    <submittedName>
        <fullName evidence="2">Uncharacterized protein</fullName>
    </submittedName>
</protein>
<keyword evidence="1" id="KW-0812">Transmembrane</keyword>
<gene>
    <name evidence="2" type="ORF">EXN23_10730</name>
</gene>
<keyword evidence="3" id="KW-1185">Reference proteome</keyword>
<comment type="caution">
    <text evidence="2">The sequence shown here is derived from an EMBL/GenBank/DDBJ whole genome shotgun (WGS) entry which is preliminary data.</text>
</comment>
<evidence type="ECO:0000313" key="2">
    <source>
        <dbReference type="EMBL" id="TRA93159.1"/>
    </source>
</evidence>
<organism evidence="2 3">
    <name type="scientific">Agrobacterium salinitolerans</name>
    <dbReference type="NCBI Taxonomy" id="1183413"/>
    <lineage>
        <taxon>Bacteria</taxon>
        <taxon>Pseudomonadati</taxon>
        <taxon>Pseudomonadota</taxon>
        <taxon>Alphaproteobacteria</taxon>
        <taxon>Hyphomicrobiales</taxon>
        <taxon>Rhizobiaceae</taxon>
        <taxon>Rhizobium/Agrobacterium group</taxon>
        <taxon>Agrobacterium</taxon>
    </lineage>
</organism>
<feature type="transmembrane region" description="Helical" evidence="1">
    <location>
        <begin position="166"/>
        <end position="185"/>
    </location>
</feature>
<name>A0ABY3BR18_9HYPH</name>
<dbReference type="Proteomes" id="UP000319481">
    <property type="component" value="Unassembled WGS sequence"/>
</dbReference>
<feature type="transmembrane region" description="Helical" evidence="1">
    <location>
        <begin position="12"/>
        <end position="31"/>
    </location>
</feature>
<keyword evidence="1" id="KW-1133">Transmembrane helix</keyword>
<accession>A0ABY3BR18</accession>
<proteinExistence type="predicted"/>
<reference evidence="2 3" key="1">
    <citation type="journal article" date="2019" name="Appl. Microbiol. Biotechnol.">
        <title>Differential efficiency of wild type rhizogenic strains for rol gene transformation of plants.</title>
        <authorList>
            <person name="Desmet S."/>
            <person name="De Keyser E."/>
            <person name="Van Vaerenbergh J."/>
            <person name="Baeyen S."/>
            <person name="Van Huylenbroeck J."/>
            <person name="Geelen D."/>
            <person name="Dhooghe E."/>
        </authorList>
    </citation>
    <scope>NUCLEOTIDE SEQUENCE [LARGE SCALE GENOMIC DNA]</scope>
    <source>
        <strain evidence="2 3">GBBC3283</strain>
    </source>
</reference>
<evidence type="ECO:0000313" key="3">
    <source>
        <dbReference type="Proteomes" id="UP000319481"/>
    </source>
</evidence>
<feature type="transmembrane region" description="Helical" evidence="1">
    <location>
        <begin position="191"/>
        <end position="210"/>
    </location>
</feature>
<feature type="transmembrane region" description="Helical" evidence="1">
    <location>
        <begin position="43"/>
        <end position="60"/>
    </location>
</feature>
<dbReference type="EMBL" id="SGNZ01000005">
    <property type="protein sequence ID" value="TRA93159.1"/>
    <property type="molecule type" value="Genomic_DNA"/>
</dbReference>
<sequence length="242" mass="26990">MDFLDGYIIRARLFPAMLAIAPALVLLFVLVGGNYENLGPPEFLITVTVGVLFFAFADIARRFGRHAERKIFASSDGRPFPTVLRHRDNTIVSTSKTRYLSYLARELGEPPPTPEDEKADPAAADCFYVSCGDLLRAKTRNQSQFHLLFAENISYGFRRNLYGLKYPGLLLNAATAAISFRFVYTDPDNNLAQYGTVLVVSAIHAFYFIVGVTRKSVIEAGEQYGRQLVLSCDELTSNRKDA</sequence>
<evidence type="ECO:0000256" key="1">
    <source>
        <dbReference type="SAM" id="Phobius"/>
    </source>
</evidence>
<keyword evidence="1" id="KW-0472">Membrane</keyword>
<dbReference type="RefSeq" id="WP_142912673.1">
    <property type="nucleotide sequence ID" value="NZ_JAPZLP010000003.1"/>
</dbReference>